<reference evidence="1" key="1">
    <citation type="submission" date="2018-02" db="EMBL/GenBank/DDBJ databases">
        <title>Rhizophora mucronata_Transcriptome.</title>
        <authorList>
            <person name="Meera S.P."/>
            <person name="Sreeshan A."/>
            <person name="Augustine A."/>
        </authorList>
    </citation>
    <scope>NUCLEOTIDE SEQUENCE</scope>
    <source>
        <tissue evidence="1">Leaf</tissue>
    </source>
</reference>
<dbReference type="AlphaFoldDB" id="A0A2P2P1K4"/>
<accession>A0A2P2P1K4</accession>
<proteinExistence type="predicted"/>
<dbReference type="EMBL" id="GGEC01068171">
    <property type="protein sequence ID" value="MBX48655.1"/>
    <property type="molecule type" value="Transcribed_RNA"/>
</dbReference>
<protein>
    <submittedName>
        <fullName evidence="1">Uncharacterized protein</fullName>
    </submittedName>
</protein>
<evidence type="ECO:0000313" key="1">
    <source>
        <dbReference type="EMBL" id="MBX48655.1"/>
    </source>
</evidence>
<sequence>MTSSSGFPSSVRSRPKALCLRCCRIPDITCLSLV</sequence>
<organism evidence="1">
    <name type="scientific">Rhizophora mucronata</name>
    <name type="common">Asiatic mangrove</name>
    <dbReference type="NCBI Taxonomy" id="61149"/>
    <lineage>
        <taxon>Eukaryota</taxon>
        <taxon>Viridiplantae</taxon>
        <taxon>Streptophyta</taxon>
        <taxon>Embryophyta</taxon>
        <taxon>Tracheophyta</taxon>
        <taxon>Spermatophyta</taxon>
        <taxon>Magnoliopsida</taxon>
        <taxon>eudicotyledons</taxon>
        <taxon>Gunneridae</taxon>
        <taxon>Pentapetalae</taxon>
        <taxon>rosids</taxon>
        <taxon>fabids</taxon>
        <taxon>Malpighiales</taxon>
        <taxon>Rhizophoraceae</taxon>
        <taxon>Rhizophora</taxon>
    </lineage>
</organism>
<name>A0A2P2P1K4_RHIMU</name>